<protein>
    <submittedName>
        <fullName evidence="1">DUF177 domain-containing protein</fullName>
    </submittedName>
</protein>
<sequence>MAQLPQSHLRLADLSNQNATAFDITPTAPERQAIAAALNISGVKKLRFSGQLAPVGRSDWALTANLGATVVQPCVATLAPVTTRIDEPVRRSYIADLPEIDAAEAEMPEDDTVEPLPASLDLAAIMIEALTLALPLYPRSADAPLAAAASAPPGITPMSDEDAKPFAALGALREKLENKEE</sequence>
<accession>A0ABZ2V2N5</accession>
<dbReference type="InterPro" id="IPR003772">
    <property type="entry name" value="YceD"/>
</dbReference>
<organism evidence="1 2">
    <name type="scientific">Yoonia phaeophyticola</name>
    <dbReference type="NCBI Taxonomy" id="3137369"/>
    <lineage>
        <taxon>Bacteria</taxon>
        <taxon>Pseudomonadati</taxon>
        <taxon>Pseudomonadota</taxon>
        <taxon>Alphaproteobacteria</taxon>
        <taxon>Rhodobacterales</taxon>
        <taxon>Paracoccaceae</taxon>
        <taxon>Yoonia</taxon>
    </lineage>
</organism>
<dbReference type="RefSeq" id="WP_341366286.1">
    <property type="nucleotide sequence ID" value="NZ_CP150951.2"/>
</dbReference>
<proteinExistence type="predicted"/>
<gene>
    <name evidence="1" type="ORF">AABB29_14995</name>
</gene>
<evidence type="ECO:0000313" key="1">
    <source>
        <dbReference type="EMBL" id="WZC48167.1"/>
    </source>
</evidence>
<dbReference type="EMBL" id="CP150951">
    <property type="protein sequence ID" value="WZC48167.1"/>
    <property type="molecule type" value="Genomic_DNA"/>
</dbReference>
<name>A0ABZ2V2N5_9RHOB</name>
<dbReference type="Pfam" id="PF02620">
    <property type="entry name" value="YceD"/>
    <property type="match status" value="1"/>
</dbReference>
<evidence type="ECO:0000313" key="2">
    <source>
        <dbReference type="Proteomes" id="UP001440612"/>
    </source>
</evidence>
<keyword evidence="2" id="KW-1185">Reference proteome</keyword>
<dbReference type="Proteomes" id="UP001440612">
    <property type="component" value="Chromosome"/>
</dbReference>
<reference evidence="2" key="1">
    <citation type="submission" date="2024-04" db="EMBL/GenBank/DDBJ databases">
        <title>Phylogenomic analyses of a clade within the roseobacter group suggest taxonomic reassignments of species of the genera Aestuariivita, Citreicella, Loktanella, Nautella, Pelagibaca, Ruegeria, Thalassobius, Thiobacimonas and Tropicibacter, and the proposal o.</title>
        <authorList>
            <person name="Jeon C.O."/>
        </authorList>
    </citation>
    <scope>NUCLEOTIDE SEQUENCE [LARGE SCALE GENOMIC DNA]</scope>
    <source>
        <strain evidence="2">BS5-3</strain>
    </source>
</reference>